<protein>
    <recommendedName>
        <fullName evidence="11">OPT oligopeptide transporter</fullName>
    </recommendedName>
</protein>
<keyword evidence="5 8" id="KW-1133">Transmembrane helix</keyword>
<keyword evidence="3" id="KW-0813">Transport</keyword>
<sequence>MRSNSGVEFESQPDGIGFKDDGERKKETNIEKAGSVIEGVTEEQDQFKPLPGVKPYDGRRILTVRAVATGICLGSSINCSNLYLENALITMFGARRPDDWGLALMPLYSRQYSAMLFAKLWKSQHGDFGPHENNIIQAAALGCIGIGFMFMSGVPAMYQLHLLGPTPQSDFGRMICFALVAGFWGLGLYFPLGTASAITIQTLHSIEGSTGQARQHVKAISMSFVFSLIWSVATSYAPGILYTWNPLWWIFKWGGRSVISTISWGWFSWSWSPSMIGIDALIDLNAALSYLLGTVLAWGVVGPIIVHKGAAVGMPYAPDYPELLTYNAFIPTQFSTPPSPRYWMLWPATFMMLGVSLTTILPEAKNFARMAKYGILNVQAKFTRRRDASAGSVMVLKKGKIAGEIPDPIAPAYQVRWWEWSSVTLVSVIFALVALKYVFGIPPALNLLNLPLGFMWSFVVIQVYGASGTTPITTVAKGSQFITGGILRHEIQQRGYESVARINLAGCVISSAAAQQAGELCQDFRTGFLLGTPSRPQWHAQMIGTFVAVFLSPAIFLLFARALPCIFDAEATTCQFTLPAVTSWRVVTQAIFMDTFPISQSNWIFSILMTILKRYLVGHKSLSAYQVWVPNMSLVGLAMTIPGSSVTLTVTIGAVAAHLWKRYSPRTHERFLYAVAAGGVAGEGVGYVVLSMLQIAGVADVGTSLGCVAEIC</sequence>
<evidence type="ECO:0000256" key="8">
    <source>
        <dbReference type="SAM" id="Phobius"/>
    </source>
</evidence>
<evidence type="ECO:0000256" key="1">
    <source>
        <dbReference type="ARBA" id="ARBA00004141"/>
    </source>
</evidence>
<evidence type="ECO:0000256" key="4">
    <source>
        <dbReference type="ARBA" id="ARBA00022692"/>
    </source>
</evidence>
<feature type="transmembrane region" description="Helical" evidence="8">
    <location>
        <begin position="219"/>
        <end position="241"/>
    </location>
</feature>
<feature type="transmembrane region" description="Helical" evidence="8">
    <location>
        <begin position="538"/>
        <end position="560"/>
    </location>
</feature>
<organism evidence="9 10">
    <name type="scientific">Colletotrichum noveboracense</name>
    <dbReference type="NCBI Taxonomy" id="2664923"/>
    <lineage>
        <taxon>Eukaryota</taxon>
        <taxon>Fungi</taxon>
        <taxon>Dikarya</taxon>
        <taxon>Ascomycota</taxon>
        <taxon>Pezizomycotina</taxon>
        <taxon>Sordariomycetes</taxon>
        <taxon>Hypocreomycetidae</taxon>
        <taxon>Glomerellales</taxon>
        <taxon>Glomerellaceae</taxon>
        <taxon>Colletotrichum</taxon>
        <taxon>Colletotrichum gloeosporioides species complex</taxon>
    </lineage>
</organism>
<dbReference type="PANTHER" id="PTHR31645:SF3">
    <property type="entry name" value="OLIGOPEPTIDE TRANSPORTER"/>
    <property type="match status" value="1"/>
</dbReference>
<comment type="caution">
    <text evidence="9">The sequence shown here is derived from an EMBL/GenBank/DDBJ whole genome shotgun (WGS) entry which is preliminary data.</text>
</comment>
<feature type="transmembrane region" description="Helical" evidence="8">
    <location>
        <begin position="423"/>
        <end position="445"/>
    </location>
</feature>
<keyword evidence="6 8" id="KW-0472">Membrane</keyword>
<dbReference type="GO" id="GO:0035673">
    <property type="term" value="F:oligopeptide transmembrane transporter activity"/>
    <property type="evidence" value="ECO:0007669"/>
    <property type="project" value="InterPro"/>
</dbReference>
<gene>
    <name evidence="9" type="ORF">CGXH109_LOCUS84315</name>
</gene>
<dbReference type="EMBL" id="CAMGZC010000675">
    <property type="protein sequence ID" value="CAI0649288.1"/>
    <property type="molecule type" value="Genomic_DNA"/>
</dbReference>
<dbReference type="Proteomes" id="UP001152533">
    <property type="component" value="Unassembled WGS sequence"/>
</dbReference>
<evidence type="ECO:0000256" key="7">
    <source>
        <dbReference type="SAM" id="MobiDB-lite"/>
    </source>
</evidence>
<name>A0A9W4WAW1_9PEZI</name>
<comment type="subcellular location">
    <subcellularLocation>
        <location evidence="1">Membrane</location>
        <topology evidence="1">Multi-pass membrane protein</topology>
    </subcellularLocation>
</comment>
<keyword evidence="4 8" id="KW-0812">Transmembrane</keyword>
<reference evidence="9" key="1">
    <citation type="submission" date="2022-08" db="EMBL/GenBank/DDBJ databases">
        <authorList>
            <person name="Giroux E."/>
            <person name="Giroux E."/>
        </authorList>
    </citation>
    <scope>NUCLEOTIDE SEQUENCE</scope>
    <source>
        <strain evidence="9">H1091258</strain>
    </source>
</reference>
<proteinExistence type="inferred from homology"/>
<feature type="transmembrane region" description="Helical" evidence="8">
    <location>
        <begin position="637"/>
        <end position="659"/>
    </location>
</feature>
<feature type="transmembrane region" description="Helical" evidence="8">
    <location>
        <begin position="343"/>
        <end position="362"/>
    </location>
</feature>
<accession>A0A9W4WAW1</accession>
<feature type="transmembrane region" description="Helical" evidence="8">
    <location>
        <begin position="287"/>
        <end position="306"/>
    </location>
</feature>
<evidence type="ECO:0008006" key="11">
    <source>
        <dbReference type="Google" id="ProtNLM"/>
    </source>
</evidence>
<evidence type="ECO:0000256" key="5">
    <source>
        <dbReference type="ARBA" id="ARBA00022989"/>
    </source>
</evidence>
<dbReference type="AlphaFoldDB" id="A0A9W4WAW1"/>
<evidence type="ECO:0000256" key="2">
    <source>
        <dbReference type="ARBA" id="ARBA00008807"/>
    </source>
</evidence>
<comment type="similarity">
    <text evidence="2">Belongs to the oligopeptide OPT transporter family.</text>
</comment>
<feature type="compositionally biased region" description="Basic and acidic residues" evidence="7">
    <location>
        <begin position="17"/>
        <end position="30"/>
    </location>
</feature>
<feature type="transmembrane region" description="Helical" evidence="8">
    <location>
        <begin position="247"/>
        <end position="267"/>
    </location>
</feature>
<dbReference type="InterPro" id="IPR045035">
    <property type="entry name" value="YSL-like"/>
</dbReference>
<dbReference type="Pfam" id="PF03169">
    <property type="entry name" value="OPT"/>
    <property type="match status" value="1"/>
</dbReference>
<feature type="transmembrane region" description="Helical" evidence="8">
    <location>
        <begin position="138"/>
        <end position="159"/>
    </location>
</feature>
<feature type="transmembrane region" description="Helical" evidence="8">
    <location>
        <begin position="171"/>
        <end position="198"/>
    </location>
</feature>
<dbReference type="InterPro" id="IPR004813">
    <property type="entry name" value="OPT"/>
</dbReference>
<evidence type="ECO:0000256" key="3">
    <source>
        <dbReference type="ARBA" id="ARBA00022448"/>
    </source>
</evidence>
<evidence type="ECO:0000313" key="10">
    <source>
        <dbReference type="Proteomes" id="UP001152533"/>
    </source>
</evidence>
<evidence type="ECO:0000313" key="9">
    <source>
        <dbReference type="EMBL" id="CAI0649288.1"/>
    </source>
</evidence>
<dbReference type="PANTHER" id="PTHR31645">
    <property type="entry name" value="OLIGOPEPTIDE TRANSPORTER YGL114W-RELATED"/>
    <property type="match status" value="1"/>
</dbReference>
<feature type="transmembrane region" description="Helical" evidence="8">
    <location>
        <begin position="671"/>
        <end position="696"/>
    </location>
</feature>
<feature type="region of interest" description="Disordered" evidence="7">
    <location>
        <begin position="1"/>
        <end position="35"/>
    </location>
</feature>
<evidence type="ECO:0000256" key="6">
    <source>
        <dbReference type="ARBA" id="ARBA00023136"/>
    </source>
</evidence>
<keyword evidence="10" id="KW-1185">Reference proteome</keyword>
<dbReference type="GO" id="GO:0000329">
    <property type="term" value="C:fungal-type vacuole membrane"/>
    <property type="evidence" value="ECO:0007669"/>
    <property type="project" value="TreeGrafter"/>
</dbReference>